<reference evidence="1" key="1">
    <citation type="journal article" date="2019" name="bioRxiv">
        <title>The Genome of the Zebra Mussel, Dreissena polymorpha: A Resource for Invasive Species Research.</title>
        <authorList>
            <person name="McCartney M.A."/>
            <person name="Auch B."/>
            <person name="Kono T."/>
            <person name="Mallez S."/>
            <person name="Zhang Y."/>
            <person name="Obille A."/>
            <person name="Becker A."/>
            <person name="Abrahante J.E."/>
            <person name="Garbe J."/>
            <person name="Badalamenti J.P."/>
            <person name="Herman A."/>
            <person name="Mangelson H."/>
            <person name="Liachko I."/>
            <person name="Sullivan S."/>
            <person name="Sone E.D."/>
            <person name="Koren S."/>
            <person name="Silverstein K.A.T."/>
            <person name="Beckman K.B."/>
            <person name="Gohl D.M."/>
        </authorList>
    </citation>
    <scope>NUCLEOTIDE SEQUENCE</scope>
    <source>
        <strain evidence="1">Duluth1</strain>
        <tissue evidence="1">Whole animal</tissue>
    </source>
</reference>
<dbReference type="EMBL" id="JAIWYP010000004">
    <property type="protein sequence ID" value="KAH3838618.1"/>
    <property type="molecule type" value="Genomic_DNA"/>
</dbReference>
<proteinExistence type="predicted"/>
<dbReference type="Proteomes" id="UP000828390">
    <property type="component" value="Unassembled WGS sequence"/>
</dbReference>
<sequence length="82" mass="8879">MAAGGKIVHGNSAIPGSTLINKMSNIISHKLTQTDQKPIQSLHLPDATPIVSPYKRTPRAFDNFCYGGSGTKLRVELLQLHP</sequence>
<evidence type="ECO:0000313" key="2">
    <source>
        <dbReference type="Proteomes" id="UP000828390"/>
    </source>
</evidence>
<name>A0A9D4QPL8_DREPO</name>
<dbReference type="AlphaFoldDB" id="A0A9D4QPL8"/>
<keyword evidence="2" id="KW-1185">Reference proteome</keyword>
<organism evidence="1 2">
    <name type="scientific">Dreissena polymorpha</name>
    <name type="common">Zebra mussel</name>
    <name type="synonym">Mytilus polymorpha</name>
    <dbReference type="NCBI Taxonomy" id="45954"/>
    <lineage>
        <taxon>Eukaryota</taxon>
        <taxon>Metazoa</taxon>
        <taxon>Spiralia</taxon>
        <taxon>Lophotrochozoa</taxon>
        <taxon>Mollusca</taxon>
        <taxon>Bivalvia</taxon>
        <taxon>Autobranchia</taxon>
        <taxon>Heteroconchia</taxon>
        <taxon>Euheterodonta</taxon>
        <taxon>Imparidentia</taxon>
        <taxon>Neoheterodontei</taxon>
        <taxon>Myida</taxon>
        <taxon>Dreissenoidea</taxon>
        <taxon>Dreissenidae</taxon>
        <taxon>Dreissena</taxon>
    </lineage>
</organism>
<protein>
    <submittedName>
        <fullName evidence="1">Uncharacterized protein</fullName>
    </submittedName>
</protein>
<comment type="caution">
    <text evidence="1">The sequence shown here is derived from an EMBL/GenBank/DDBJ whole genome shotgun (WGS) entry which is preliminary data.</text>
</comment>
<evidence type="ECO:0000313" key="1">
    <source>
        <dbReference type="EMBL" id="KAH3838618.1"/>
    </source>
</evidence>
<gene>
    <name evidence="1" type="ORF">DPMN_112027</name>
</gene>
<accession>A0A9D4QPL8</accession>
<reference evidence="1" key="2">
    <citation type="submission" date="2020-11" db="EMBL/GenBank/DDBJ databases">
        <authorList>
            <person name="McCartney M.A."/>
            <person name="Auch B."/>
            <person name="Kono T."/>
            <person name="Mallez S."/>
            <person name="Becker A."/>
            <person name="Gohl D.M."/>
            <person name="Silverstein K.A.T."/>
            <person name="Koren S."/>
            <person name="Bechman K.B."/>
            <person name="Herman A."/>
            <person name="Abrahante J.E."/>
            <person name="Garbe J."/>
        </authorList>
    </citation>
    <scope>NUCLEOTIDE SEQUENCE</scope>
    <source>
        <strain evidence="1">Duluth1</strain>
        <tissue evidence="1">Whole animal</tissue>
    </source>
</reference>